<keyword evidence="1" id="KW-0539">Nucleus</keyword>
<dbReference type="PANTHER" id="PTHR37534">
    <property type="entry name" value="TRANSCRIPTIONAL ACTIVATOR PROTEIN UGA3"/>
    <property type="match status" value="1"/>
</dbReference>
<name>A0A0L0P0Y4_CANAR</name>
<dbReference type="VEuPathDB" id="FungiDB:QG37_03438"/>
<dbReference type="SUPFAM" id="SSF57701">
    <property type="entry name" value="Zn2/Cys6 DNA-binding domain"/>
    <property type="match status" value="1"/>
</dbReference>
<dbReference type="PROSITE" id="PS50048">
    <property type="entry name" value="ZN2_CY6_FUNGAL_2"/>
    <property type="match status" value="1"/>
</dbReference>
<gene>
    <name evidence="3" type="ORF">QG37_03438</name>
</gene>
<dbReference type="PROSITE" id="PS00463">
    <property type="entry name" value="ZN2_CY6_FUNGAL_1"/>
    <property type="match status" value="1"/>
</dbReference>
<dbReference type="SMART" id="SM00066">
    <property type="entry name" value="GAL4"/>
    <property type="match status" value="1"/>
</dbReference>
<dbReference type="GO" id="GO:0000981">
    <property type="term" value="F:DNA-binding transcription factor activity, RNA polymerase II-specific"/>
    <property type="evidence" value="ECO:0007669"/>
    <property type="project" value="InterPro"/>
</dbReference>
<dbReference type="InterPro" id="IPR036864">
    <property type="entry name" value="Zn2-C6_fun-type_DNA-bd_sf"/>
</dbReference>
<organism evidence="3 4">
    <name type="scientific">Candidozyma auris</name>
    <name type="common">Yeast</name>
    <name type="synonym">Candida auris</name>
    <dbReference type="NCBI Taxonomy" id="498019"/>
    <lineage>
        <taxon>Eukaryota</taxon>
        <taxon>Fungi</taxon>
        <taxon>Dikarya</taxon>
        <taxon>Ascomycota</taxon>
        <taxon>Saccharomycotina</taxon>
        <taxon>Pichiomycetes</taxon>
        <taxon>Metschnikowiaceae</taxon>
        <taxon>Candidozyma</taxon>
    </lineage>
</organism>
<evidence type="ECO:0000313" key="3">
    <source>
        <dbReference type="EMBL" id="KND99645.1"/>
    </source>
</evidence>
<dbReference type="VEuPathDB" id="FungiDB:CJJ07_000134"/>
<reference evidence="4" key="1">
    <citation type="journal article" date="2015" name="BMC Genomics">
        <title>Draft genome of a commonly misdiagnosed multidrug resistant pathogen Candida auris.</title>
        <authorList>
            <person name="Chatterjee S."/>
            <person name="Alampalli S.V."/>
            <person name="Nageshan R.K."/>
            <person name="Chettiar S.T."/>
            <person name="Joshi S."/>
            <person name="Tatu U.S."/>
        </authorList>
    </citation>
    <scope>NUCLEOTIDE SEQUENCE [LARGE SCALE GENOMIC DNA]</scope>
    <source>
        <strain evidence="4">6684</strain>
    </source>
</reference>
<dbReference type="VEuPathDB" id="FungiDB:B9J08_001569"/>
<dbReference type="EMBL" id="LGST01000022">
    <property type="protein sequence ID" value="KND99645.1"/>
    <property type="molecule type" value="Genomic_DNA"/>
</dbReference>
<dbReference type="InterPro" id="IPR001138">
    <property type="entry name" value="Zn2Cys6_DnaBD"/>
</dbReference>
<dbReference type="VEuPathDB" id="FungiDB:CJI96_0000037"/>
<dbReference type="Proteomes" id="UP000037122">
    <property type="component" value="Unassembled WGS sequence"/>
</dbReference>
<feature type="domain" description="Zn(2)-C6 fungal-type" evidence="2">
    <location>
        <begin position="41"/>
        <end position="73"/>
    </location>
</feature>
<dbReference type="Pfam" id="PF00172">
    <property type="entry name" value="Zn_clus"/>
    <property type="match status" value="1"/>
</dbReference>
<dbReference type="PANTHER" id="PTHR37534:SF46">
    <property type="entry name" value="ZN(II)2CYS6 TRANSCRIPTION FACTOR (EUROFUNG)"/>
    <property type="match status" value="1"/>
</dbReference>
<dbReference type="CDD" id="cd00067">
    <property type="entry name" value="GAL4"/>
    <property type="match status" value="1"/>
</dbReference>
<dbReference type="GO" id="GO:0008270">
    <property type="term" value="F:zinc ion binding"/>
    <property type="evidence" value="ECO:0007669"/>
    <property type="project" value="InterPro"/>
</dbReference>
<accession>A0A0L0P0Y4</accession>
<evidence type="ECO:0000259" key="2">
    <source>
        <dbReference type="PROSITE" id="PS50048"/>
    </source>
</evidence>
<sequence>MCSLNYKSYQQVLNLGCDKKSKAAKQRVAKPTVQKRRTKTGCMTCRRRKKKCDEHKVGGKCQACIRNFLDCHWPGEEAEVTENKAVPVPSSPELLTRFKAESPVNNGADAYPSPVMSPKAESVEHSYNCMDIKSLTLPPILEKVVKSEKVAQEKSSKPETKKKNIQGEKFFIASFDSGKSLCQIKA</sequence>
<proteinExistence type="predicted"/>
<dbReference type="AlphaFoldDB" id="A0A0L0P0Y4"/>
<evidence type="ECO:0000313" key="4">
    <source>
        <dbReference type="Proteomes" id="UP000037122"/>
    </source>
</evidence>
<dbReference type="Gene3D" id="4.10.240.10">
    <property type="entry name" value="Zn(2)-C6 fungal-type DNA-binding domain"/>
    <property type="match status" value="1"/>
</dbReference>
<dbReference type="VEuPathDB" id="FungiDB:CJI97_001741"/>
<evidence type="ECO:0000256" key="1">
    <source>
        <dbReference type="ARBA" id="ARBA00023242"/>
    </source>
</evidence>
<comment type="caution">
    <text evidence="3">The sequence shown here is derived from an EMBL/GenBank/DDBJ whole genome shotgun (WGS) entry which is preliminary data.</text>
</comment>
<dbReference type="VEuPathDB" id="FungiDB:CJJ09_001914"/>
<protein>
    <recommendedName>
        <fullName evidence="2">Zn(2)-C6 fungal-type domain-containing protein</fullName>
    </recommendedName>
</protein>